<reference evidence="10 11" key="1">
    <citation type="journal article" date="2019" name="Commun. Biol.">
        <title>The bagworm genome reveals a unique fibroin gene that provides high tensile strength.</title>
        <authorList>
            <person name="Kono N."/>
            <person name="Nakamura H."/>
            <person name="Ohtoshi R."/>
            <person name="Tomita M."/>
            <person name="Numata K."/>
            <person name="Arakawa K."/>
        </authorList>
    </citation>
    <scope>NUCLEOTIDE SEQUENCE [LARGE SCALE GENOMIC DNA]</scope>
</reference>
<keyword evidence="1" id="KW-0540">Nuclease</keyword>
<accession>A0A4C1X6I2</accession>
<organism evidence="10 11">
    <name type="scientific">Eumeta variegata</name>
    <name type="common">Bagworm moth</name>
    <name type="synonym">Eumeta japonica</name>
    <dbReference type="NCBI Taxonomy" id="151549"/>
    <lineage>
        <taxon>Eukaryota</taxon>
        <taxon>Metazoa</taxon>
        <taxon>Ecdysozoa</taxon>
        <taxon>Arthropoda</taxon>
        <taxon>Hexapoda</taxon>
        <taxon>Insecta</taxon>
        <taxon>Pterygota</taxon>
        <taxon>Neoptera</taxon>
        <taxon>Endopterygota</taxon>
        <taxon>Lepidoptera</taxon>
        <taxon>Glossata</taxon>
        <taxon>Ditrysia</taxon>
        <taxon>Tineoidea</taxon>
        <taxon>Psychidae</taxon>
        <taxon>Oiketicinae</taxon>
        <taxon>Eumeta</taxon>
    </lineage>
</organism>
<dbReference type="Proteomes" id="UP000299102">
    <property type="component" value="Unassembled WGS sequence"/>
</dbReference>
<evidence type="ECO:0000256" key="9">
    <source>
        <dbReference type="ARBA" id="ARBA00023172"/>
    </source>
</evidence>
<dbReference type="GO" id="GO:0016787">
    <property type="term" value="F:hydrolase activity"/>
    <property type="evidence" value="ECO:0007669"/>
    <property type="project" value="UniProtKB-KW"/>
</dbReference>
<gene>
    <name evidence="10" type="ORF">EVAR_41537_1</name>
</gene>
<dbReference type="GO" id="GO:0006310">
    <property type="term" value="P:DNA recombination"/>
    <property type="evidence" value="ECO:0007669"/>
    <property type="project" value="UniProtKB-KW"/>
</dbReference>
<keyword evidence="11" id="KW-1185">Reference proteome</keyword>
<keyword evidence="4" id="KW-0378">Hydrolase</keyword>
<keyword evidence="8" id="KW-0239">DNA-directed DNA polymerase</keyword>
<keyword evidence="7" id="KW-0695">RNA-directed DNA polymerase</keyword>
<keyword evidence="5" id="KW-0460">Magnesium</keyword>
<evidence type="ECO:0000256" key="4">
    <source>
        <dbReference type="ARBA" id="ARBA00022801"/>
    </source>
</evidence>
<comment type="caution">
    <text evidence="10">The sequence shown here is derived from an EMBL/GenBank/DDBJ whole genome shotgun (WGS) entry which is preliminary data.</text>
</comment>
<evidence type="ECO:0000313" key="10">
    <source>
        <dbReference type="EMBL" id="GBP57867.1"/>
    </source>
</evidence>
<evidence type="ECO:0000256" key="2">
    <source>
        <dbReference type="ARBA" id="ARBA00022723"/>
    </source>
</evidence>
<evidence type="ECO:0000256" key="5">
    <source>
        <dbReference type="ARBA" id="ARBA00022842"/>
    </source>
</evidence>
<keyword evidence="2" id="KW-0479">Metal-binding</keyword>
<proteinExistence type="predicted"/>
<sequence length="222" mass="25586">MVEKARCLFDAGLPKRFWAEAVNTAVYLRNRSIALGLINKTPVEIWTGAKTDVSSLRIFGRKRRRGDMKHITTLEDQEQNKSESSDIRRTLRTPRKELWGLNQQSLGEITYLSQGFPLSFQWSSQLRVFADNLISILLDKHVVVKTVTLGRAGPVMCDDYIDNKSKLVCNFSHEIRRQLNKFWELEEVSSRPKMSEEEEACEQTLYATHADCQMGDFVLRSL</sequence>
<keyword evidence="9" id="KW-0233">DNA recombination</keyword>
<dbReference type="PANTHER" id="PTHR42648:SF11">
    <property type="entry name" value="TRANSPOSON TY4-P GAG-POL POLYPROTEIN"/>
    <property type="match status" value="1"/>
</dbReference>
<name>A0A4C1X6I2_EUMVA</name>
<keyword evidence="8" id="KW-0808">Transferase</keyword>
<keyword evidence="3" id="KW-0255">Endonuclease</keyword>
<dbReference type="GO" id="GO:0004519">
    <property type="term" value="F:endonuclease activity"/>
    <property type="evidence" value="ECO:0007669"/>
    <property type="project" value="UniProtKB-KW"/>
</dbReference>
<dbReference type="GO" id="GO:0015074">
    <property type="term" value="P:DNA integration"/>
    <property type="evidence" value="ECO:0007669"/>
    <property type="project" value="UniProtKB-KW"/>
</dbReference>
<dbReference type="GO" id="GO:0003887">
    <property type="term" value="F:DNA-directed DNA polymerase activity"/>
    <property type="evidence" value="ECO:0007669"/>
    <property type="project" value="UniProtKB-KW"/>
</dbReference>
<dbReference type="STRING" id="151549.A0A4C1X6I2"/>
<dbReference type="OrthoDB" id="413361at2759"/>
<evidence type="ECO:0000256" key="7">
    <source>
        <dbReference type="ARBA" id="ARBA00022918"/>
    </source>
</evidence>
<evidence type="ECO:0000256" key="1">
    <source>
        <dbReference type="ARBA" id="ARBA00022722"/>
    </source>
</evidence>
<dbReference type="GO" id="GO:0046872">
    <property type="term" value="F:metal ion binding"/>
    <property type="evidence" value="ECO:0007669"/>
    <property type="project" value="UniProtKB-KW"/>
</dbReference>
<dbReference type="InterPro" id="IPR039537">
    <property type="entry name" value="Retrotran_Ty1/copia-like"/>
</dbReference>
<evidence type="ECO:0000256" key="8">
    <source>
        <dbReference type="ARBA" id="ARBA00022932"/>
    </source>
</evidence>
<evidence type="ECO:0000313" key="11">
    <source>
        <dbReference type="Proteomes" id="UP000299102"/>
    </source>
</evidence>
<protein>
    <submittedName>
        <fullName evidence="10">Retrovirus-related Pol polyprotein from transposon TNT 1-94</fullName>
    </submittedName>
</protein>
<dbReference type="AlphaFoldDB" id="A0A4C1X6I2"/>
<dbReference type="SUPFAM" id="SSF53098">
    <property type="entry name" value="Ribonuclease H-like"/>
    <property type="match status" value="1"/>
</dbReference>
<evidence type="ECO:0000256" key="3">
    <source>
        <dbReference type="ARBA" id="ARBA00022759"/>
    </source>
</evidence>
<evidence type="ECO:0000256" key="6">
    <source>
        <dbReference type="ARBA" id="ARBA00022908"/>
    </source>
</evidence>
<dbReference type="PANTHER" id="PTHR42648">
    <property type="entry name" value="TRANSPOSASE, PUTATIVE-RELATED"/>
    <property type="match status" value="1"/>
</dbReference>
<dbReference type="InterPro" id="IPR012337">
    <property type="entry name" value="RNaseH-like_sf"/>
</dbReference>
<dbReference type="EMBL" id="BGZK01000721">
    <property type="protein sequence ID" value="GBP57867.1"/>
    <property type="molecule type" value="Genomic_DNA"/>
</dbReference>
<keyword evidence="6" id="KW-0229">DNA integration</keyword>
<keyword evidence="8" id="KW-0548">Nucleotidyltransferase</keyword>
<dbReference type="GO" id="GO:0003964">
    <property type="term" value="F:RNA-directed DNA polymerase activity"/>
    <property type="evidence" value="ECO:0007669"/>
    <property type="project" value="UniProtKB-KW"/>
</dbReference>